<reference evidence="3" key="1">
    <citation type="submission" date="2016-10" db="EMBL/GenBank/DDBJ databases">
        <authorList>
            <person name="Varghese N."/>
            <person name="Submissions S."/>
        </authorList>
    </citation>
    <scope>NUCLEOTIDE SEQUENCE [LARGE SCALE GENOMIC DNA]</scope>
    <source>
        <strain evidence="3">DSM 21424</strain>
    </source>
</reference>
<name>A0A1G7CLU8_9RHOB</name>
<protein>
    <submittedName>
        <fullName evidence="2">Uncharacterized protein</fullName>
    </submittedName>
</protein>
<accession>A0A1G7CLU8</accession>
<sequence length="85" mass="8991">MHPPFYIVDHRAAPDAPAPWEDRPHVRRGGPARLELGPRHPATGTGFAALPDASGSPPARAGAAGGVWPRLRALIARRPAPEPAR</sequence>
<proteinExistence type="predicted"/>
<feature type="compositionally biased region" description="Low complexity" evidence="1">
    <location>
        <begin position="53"/>
        <end position="62"/>
    </location>
</feature>
<evidence type="ECO:0000313" key="3">
    <source>
        <dbReference type="Proteomes" id="UP000198922"/>
    </source>
</evidence>
<evidence type="ECO:0000256" key="1">
    <source>
        <dbReference type="SAM" id="MobiDB-lite"/>
    </source>
</evidence>
<dbReference type="STRING" id="521013.SAMN04488567_1525"/>
<feature type="region of interest" description="Disordered" evidence="1">
    <location>
        <begin position="1"/>
        <end position="66"/>
    </location>
</feature>
<keyword evidence="3" id="KW-1185">Reference proteome</keyword>
<dbReference type="OrthoDB" id="7874146at2"/>
<dbReference type="Proteomes" id="UP000198922">
    <property type="component" value="Unassembled WGS sequence"/>
</dbReference>
<gene>
    <name evidence="2" type="ORF">SAMN04488567_1525</name>
</gene>
<dbReference type="EMBL" id="FNAT01000002">
    <property type="protein sequence ID" value="SDE39435.1"/>
    <property type="molecule type" value="Genomic_DNA"/>
</dbReference>
<evidence type="ECO:0000313" key="2">
    <source>
        <dbReference type="EMBL" id="SDE39435.1"/>
    </source>
</evidence>
<dbReference type="RefSeq" id="WP_090110716.1">
    <property type="nucleotide sequence ID" value="NZ_FNAT01000002.1"/>
</dbReference>
<organism evidence="2 3">
    <name type="scientific">Limimaricola pyoseonensis</name>
    <dbReference type="NCBI Taxonomy" id="521013"/>
    <lineage>
        <taxon>Bacteria</taxon>
        <taxon>Pseudomonadati</taxon>
        <taxon>Pseudomonadota</taxon>
        <taxon>Alphaproteobacteria</taxon>
        <taxon>Rhodobacterales</taxon>
        <taxon>Paracoccaceae</taxon>
        <taxon>Limimaricola</taxon>
    </lineage>
</organism>
<dbReference type="AlphaFoldDB" id="A0A1G7CLU8"/>